<dbReference type="InterPro" id="IPR006944">
    <property type="entry name" value="Phage/GTA_portal"/>
</dbReference>
<gene>
    <name evidence="2" type="ORF">IC229_33670</name>
</gene>
<feature type="compositionally biased region" description="Polar residues" evidence="1">
    <location>
        <begin position="413"/>
        <end position="424"/>
    </location>
</feature>
<reference evidence="2" key="1">
    <citation type="submission" date="2020-09" db="EMBL/GenBank/DDBJ databases">
        <authorList>
            <person name="Kim M.K."/>
        </authorList>
    </citation>
    <scope>NUCLEOTIDE SEQUENCE</scope>
    <source>
        <strain evidence="2">BT702</strain>
    </source>
</reference>
<dbReference type="RefSeq" id="WP_190893210.1">
    <property type="nucleotide sequence ID" value="NZ_JACWZY010000062.1"/>
</dbReference>
<organism evidence="2 3">
    <name type="scientific">Spirosoma profusum</name>
    <dbReference type="NCBI Taxonomy" id="2771354"/>
    <lineage>
        <taxon>Bacteria</taxon>
        <taxon>Pseudomonadati</taxon>
        <taxon>Bacteroidota</taxon>
        <taxon>Cytophagia</taxon>
        <taxon>Cytophagales</taxon>
        <taxon>Cytophagaceae</taxon>
        <taxon>Spirosoma</taxon>
    </lineage>
</organism>
<feature type="region of interest" description="Disordered" evidence="1">
    <location>
        <begin position="406"/>
        <end position="433"/>
    </location>
</feature>
<dbReference type="Proteomes" id="UP000598820">
    <property type="component" value="Unassembled WGS sequence"/>
</dbReference>
<sequence length="433" mass="48183">MGIKSFFSNLFYPESTEQRSGGVSPSVTYGLTDPKISELFSLNSGPVTVSEETALTLATVFRCVDVLSSSFASLPWELYRNEGPVSNPAIGHPVRSLLIRPHKNQTSYVWRKTLLATALLWGNGYARIIRNGVYRPTGLKLYHPSEVLVTTDRYKDTVEYRFPDVPGTVSADDVIHLKLFSTDGIIGRSVIRQAADSIKVPLQSRRFATKLMENGARPAGIITHPRQLKDTQKKNIASGWFSTHGGENNVGKTAILDEGMEFKAVGINPVDAQLLELMKMSREEVCALFGVPQHMAGILDRSTNNNIEHQGLEFVAYSLKPHVINFQQEFDYKTLRFQELGVITNELDLDDLHLTDIATRQRLFQFARTNGIMSANEVRDRMGMNPYEGGDTYYIQGAMVPIDTKTGFPIQPTKPTADTKNGTPVNGHKLSEN</sequence>
<keyword evidence="3" id="KW-1185">Reference proteome</keyword>
<dbReference type="Pfam" id="PF04860">
    <property type="entry name" value="Phage_portal"/>
    <property type="match status" value="1"/>
</dbReference>
<dbReference type="InterPro" id="IPR006427">
    <property type="entry name" value="Portal_HK97"/>
</dbReference>
<evidence type="ECO:0000256" key="1">
    <source>
        <dbReference type="SAM" id="MobiDB-lite"/>
    </source>
</evidence>
<accession>A0A927GAJ1</accession>
<protein>
    <submittedName>
        <fullName evidence="2">Phage portal protein</fullName>
    </submittedName>
</protein>
<evidence type="ECO:0000313" key="3">
    <source>
        <dbReference type="Proteomes" id="UP000598820"/>
    </source>
</evidence>
<proteinExistence type="predicted"/>
<dbReference type="AlphaFoldDB" id="A0A927GAJ1"/>
<comment type="caution">
    <text evidence="2">The sequence shown here is derived from an EMBL/GenBank/DDBJ whole genome shotgun (WGS) entry which is preliminary data.</text>
</comment>
<evidence type="ECO:0000313" key="2">
    <source>
        <dbReference type="EMBL" id="MBD2705606.1"/>
    </source>
</evidence>
<dbReference type="EMBL" id="JACWZY010000062">
    <property type="protein sequence ID" value="MBD2705606.1"/>
    <property type="molecule type" value="Genomic_DNA"/>
</dbReference>
<name>A0A927GAJ1_9BACT</name>
<dbReference type="NCBIfam" id="TIGR01537">
    <property type="entry name" value="portal_HK97"/>
    <property type="match status" value="1"/>
</dbReference>